<dbReference type="InterPro" id="IPR058163">
    <property type="entry name" value="LysR-type_TF_proteobact-type"/>
</dbReference>
<dbReference type="PANTHER" id="PTHR30537:SF5">
    <property type="entry name" value="HTH-TYPE TRANSCRIPTIONAL ACTIVATOR TTDR-RELATED"/>
    <property type="match status" value="1"/>
</dbReference>
<accession>A0A850NHM4</accession>
<dbReference type="Gene3D" id="1.10.10.10">
    <property type="entry name" value="Winged helix-like DNA-binding domain superfamily/Winged helix DNA-binding domain"/>
    <property type="match status" value="1"/>
</dbReference>
<feature type="domain" description="HTH lysR-type" evidence="5">
    <location>
        <begin position="5"/>
        <end position="62"/>
    </location>
</feature>
<gene>
    <name evidence="6" type="ORF">HUK83_03275</name>
</gene>
<keyword evidence="3" id="KW-0238">DNA-binding</keyword>
<dbReference type="Pfam" id="PF03466">
    <property type="entry name" value="LysR_substrate"/>
    <property type="match status" value="1"/>
</dbReference>
<evidence type="ECO:0000256" key="2">
    <source>
        <dbReference type="ARBA" id="ARBA00023015"/>
    </source>
</evidence>
<dbReference type="EMBL" id="JABXXQ010000031">
    <property type="protein sequence ID" value="NVN29361.1"/>
    <property type="molecule type" value="Genomic_DNA"/>
</dbReference>
<dbReference type="SUPFAM" id="SSF46785">
    <property type="entry name" value="Winged helix' DNA-binding domain"/>
    <property type="match status" value="1"/>
</dbReference>
<dbReference type="InterPro" id="IPR036390">
    <property type="entry name" value="WH_DNA-bd_sf"/>
</dbReference>
<keyword evidence="4" id="KW-0804">Transcription</keyword>
<proteinExistence type="inferred from homology"/>
<comment type="similarity">
    <text evidence="1">Belongs to the LysR transcriptional regulatory family.</text>
</comment>
<dbReference type="GO" id="GO:0006351">
    <property type="term" value="P:DNA-templated transcription"/>
    <property type="evidence" value="ECO:0007669"/>
    <property type="project" value="TreeGrafter"/>
</dbReference>
<dbReference type="Proteomes" id="UP000565205">
    <property type="component" value="Unassembled WGS sequence"/>
</dbReference>
<protein>
    <submittedName>
        <fullName evidence="6">LysR family transcriptional regulator</fullName>
    </submittedName>
</protein>
<sequence length="172" mass="18170">MSRLPDLEAWVVFAKVVETGGFARAAEALSLSKGTVSKLVTRLETRLGTRLLHRTAHRLTLTDAGRQAAADAARLLETAEQAEAAALDQAAVPRGLVRLTAPVSFGVAHLAPLLPGLMKAFPEISLDIHLDDAVVDLLGGGFDLALRIGVLADSSLRARRLCAVRRPLVGAP</sequence>
<evidence type="ECO:0000256" key="1">
    <source>
        <dbReference type="ARBA" id="ARBA00009437"/>
    </source>
</evidence>
<dbReference type="PRINTS" id="PR00039">
    <property type="entry name" value="HTHLYSR"/>
</dbReference>
<dbReference type="Pfam" id="PF00126">
    <property type="entry name" value="HTH_1"/>
    <property type="match status" value="1"/>
</dbReference>
<dbReference type="GO" id="GO:0043565">
    <property type="term" value="F:sequence-specific DNA binding"/>
    <property type="evidence" value="ECO:0007669"/>
    <property type="project" value="TreeGrafter"/>
</dbReference>
<reference evidence="6 7" key="1">
    <citation type="submission" date="2020-06" db="EMBL/GenBank/DDBJ databases">
        <title>Description of novel acetic acid bacteria.</title>
        <authorList>
            <person name="Sombolestani A."/>
        </authorList>
    </citation>
    <scope>NUCLEOTIDE SEQUENCE [LARGE SCALE GENOMIC DNA]</scope>
    <source>
        <strain evidence="6 7">LMG 26838</strain>
    </source>
</reference>
<dbReference type="PANTHER" id="PTHR30537">
    <property type="entry name" value="HTH-TYPE TRANSCRIPTIONAL REGULATOR"/>
    <property type="match status" value="1"/>
</dbReference>
<keyword evidence="2" id="KW-0805">Transcription regulation</keyword>
<evidence type="ECO:0000256" key="4">
    <source>
        <dbReference type="ARBA" id="ARBA00023163"/>
    </source>
</evidence>
<dbReference type="SUPFAM" id="SSF53850">
    <property type="entry name" value="Periplasmic binding protein-like II"/>
    <property type="match status" value="1"/>
</dbReference>
<name>A0A850NHM4_9PROT</name>
<evidence type="ECO:0000313" key="6">
    <source>
        <dbReference type="EMBL" id="NVN29361.1"/>
    </source>
</evidence>
<feature type="non-terminal residue" evidence="6">
    <location>
        <position position="172"/>
    </location>
</feature>
<evidence type="ECO:0000256" key="3">
    <source>
        <dbReference type="ARBA" id="ARBA00023125"/>
    </source>
</evidence>
<comment type="caution">
    <text evidence="6">The sequence shown here is derived from an EMBL/GenBank/DDBJ whole genome shotgun (WGS) entry which is preliminary data.</text>
</comment>
<dbReference type="AlphaFoldDB" id="A0A850NHM4"/>
<dbReference type="RefSeq" id="WP_176622082.1">
    <property type="nucleotide sequence ID" value="NZ_JABXXQ010000031.1"/>
</dbReference>
<dbReference type="PROSITE" id="PS50931">
    <property type="entry name" value="HTH_LYSR"/>
    <property type="match status" value="1"/>
</dbReference>
<evidence type="ECO:0000259" key="5">
    <source>
        <dbReference type="PROSITE" id="PS50931"/>
    </source>
</evidence>
<dbReference type="Gene3D" id="3.40.190.290">
    <property type="match status" value="1"/>
</dbReference>
<evidence type="ECO:0000313" key="7">
    <source>
        <dbReference type="Proteomes" id="UP000565205"/>
    </source>
</evidence>
<dbReference type="InterPro" id="IPR005119">
    <property type="entry name" value="LysR_subst-bd"/>
</dbReference>
<dbReference type="FunFam" id="1.10.10.10:FF:000001">
    <property type="entry name" value="LysR family transcriptional regulator"/>
    <property type="match status" value="1"/>
</dbReference>
<organism evidence="6 7">
    <name type="scientific">Endobacter medicaginis</name>
    <dbReference type="NCBI Taxonomy" id="1181271"/>
    <lineage>
        <taxon>Bacteria</taxon>
        <taxon>Pseudomonadati</taxon>
        <taxon>Pseudomonadota</taxon>
        <taxon>Alphaproteobacteria</taxon>
        <taxon>Acetobacterales</taxon>
        <taxon>Acetobacteraceae</taxon>
        <taxon>Endobacter</taxon>
    </lineage>
</organism>
<dbReference type="InterPro" id="IPR000847">
    <property type="entry name" value="LysR_HTH_N"/>
</dbReference>
<dbReference type="GO" id="GO:0003700">
    <property type="term" value="F:DNA-binding transcription factor activity"/>
    <property type="evidence" value="ECO:0007669"/>
    <property type="project" value="InterPro"/>
</dbReference>
<dbReference type="InterPro" id="IPR036388">
    <property type="entry name" value="WH-like_DNA-bd_sf"/>
</dbReference>